<name>A0A117RS64_9ACTN</name>
<feature type="compositionally biased region" description="Basic and acidic residues" evidence="1">
    <location>
        <begin position="1"/>
        <end position="14"/>
    </location>
</feature>
<proteinExistence type="predicted"/>
<keyword evidence="3" id="KW-1185">Reference proteome</keyword>
<feature type="compositionally biased region" description="Basic and acidic residues" evidence="1">
    <location>
        <begin position="104"/>
        <end position="116"/>
    </location>
</feature>
<accession>A0A117RS64</accession>
<organism evidence="2 3">
    <name type="scientific">Streptomyces caeruleatus</name>
    <dbReference type="NCBI Taxonomy" id="661399"/>
    <lineage>
        <taxon>Bacteria</taxon>
        <taxon>Bacillati</taxon>
        <taxon>Actinomycetota</taxon>
        <taxon>Actinomycetes</taxon>
        <taxon>Kitasatosporales</taxon>
        <taxon>Streptomycetaceae</taxon>
        <taxon>Streptomyces</taxon>
    </lineage>
</organism>
<dbReference type="EMBL" id="LMWY01000002">
    <property type="protein sequence ID" value="KUO06289.1"/>
    <property type="molecule type" value="Genomic_DNA"/>
</dbReference>
<sequence>MPRSEARVATDRPQRYAKQLASHLGRRSETSWDEATGEGRIVFQGGTGTLTAAEGALLLSVEADAERLALFEDVVGRHLVRFGAKDELVVEWHRDSGEPGTTQRKGDEPDAAHRPD</sequence>
<protein>
    <recommendedName>
        <fullName evidence="4">DUF2218 domain-containing protein</fullName>
    </recommendedName>
</protein>
<dbReference type="Pfam" id="PF09981">
    <property type="entry name" value="DUF2218"/>
    <property type="match status" value="1"/>
</dbReference>
<evidence type="ECO:0008006" key="4">
    <source>
        <dbReference type="Google" id="ProtNLM"/>
    </source>
</evidence>
<dbReference type="STRING" id="661399.AQJ67_02245"/>
<dbReference type="RefSeq" id="WP_062716235.1">
    <property type="nucleotide sequence ID" value="NZ_KQ948924.1"/>
</dbReference>
<dbReference type="OrthoDB" id="9806511at2"/>
<feature type="region of interest" description="Disordered" evidence="1">
    <location>
        <begin position="93"/>
        <end position="116"/>
    </location>
</feature>
<gene>
    <name evidence="2" type="ORF">AQJ67_02245</name>
</gene>
<dbReference type="AlphaFoldDB" id="A0A117RS64"/>
<dbReference type="Proteomes" id="UP000053429">
    <property type="component" value="Unassembled WGS sequence"/>
</dbReference>
<dbReference type="Gene3D" id="3.30.310.50">
    <property type="entry name" value="Alpha-D-phosphohexomutase, C-terminal domain"/>
    <property type="match status" value="1"/>
</dbReference>
<reference evidence="2 3" key="1">
    <citation type="submission" date="2015-10" db="EMBL/GenBank/DDBJ databases">
        <title>Draft genome sequence of Streptomyces caeruleatus NRRL B-24802, type strain for the species Streptomyces caeruleatus.</title>
        <authorList>
            <person name="Ruckert C."/>
            <person name="Winkler A."/>
            <person name="Kalinowski J."/>
            <person name="Kampfer P."/>
            <person name="Glaeser S."/>
        </authorList>
    </citation>
    <scope>NUCLEOTIDE SEQUENCE [LARGE SCALE GENOMIC DNA]</scope>
    <source>
        <strain evidence="2 3">NRRL B-24802</strain>
    </source>
</reference>
<comment type="caution">
    <text evidence="2">The sequence shown here is derived from an EMBL/GenBank/DDBJ whole genome shotgun (WGS) entry which is preliminary data.</text>
</comment>
<feature type="region of interest" description="Disordered" evidence="1">
    <location>
        <begin position="1"/>
        <end position="37"/>
    </location>
</feature>
<evidence type="ECO:0000313" key="3">
    <source>
        <dbReference type="Proteomes" id="UP000053429"/>
    </source>
</evidence>
<evidence type="ECO:0000313" key="2">
    <source>
        <dbReference type="EMBL" id="KUO06289.1"/>
    </source>
</evidence>
<evidence type="ECO:0000256" key="1">
    <source>
        <dbReference type="SAM" id="MobiDB-lite"/>
    </source>
</evidence>
<dbReference type="InterPro" id="IPR014543">
    <property type="entry name" value="UCP028291"/>
</dbReference>